<dbReference type="Proteomes" id="UP000028999">
    <property type="component" value="Unassembled WGS sequence"/>
</dbReference>
<evidence type="ECO:0000256" key="1">
    <source>
        <dbReference type="SAM" id="Phobius"/>
    </source>
</evidence>
<keyword evidence="4" id="KW-1185">Reference proteome</keyword>
<reference evidence="2" key="3">
    <citation type="submission" date="2021-01" db="EMBL/GenBank/DDBJ databases">
        <authorList>
            <consortium name="Genoscope - CEA"/>
            <person name="William W."/>
        </authorList>
    </citation>
    <scope>NUCLEOTIDE SEQUENCE</scope>
</reference>
<reference evidence="3" key="2">
    <citation type="submission" date="2014-06" db="EMBL/GenBank/DDBJ databases">
        <authorList>
            <person name="Genoscope - CEA"/>
        </authorList>
    </citation>
    <scope>NUCLEOTIDE SEQUENCE</scope>
</reference>
<dbReference type="EMBL" id="HG994366">
    <property type="protein sequence ID" value="CAF1913756.1"/>
    <property type="molecule type" value="Genomic_DNA"/>
</dbReference>
<accession>A0A078FJP5</accession>
<name>A0A078FJP5_BRANA</name>
<dbReference type="Gramene" id="CDY14645">
    <property type="protein sequence ID" value="CDY14645"/>
    <property type="gene ID" value="GSBRNA2T00084417001"/>
</dbReference>
<reference evidence="3 4" key="1">
    <citation type="journal article" date="2014" name="Science">
        <title>Plant genetics. Early allopolyploid evolution in the post-Neolithic Brassica napus oilseed genome.</title>
        <authorList>
            <person name="Chalhoub B."/>
            <person name="Denoeud F."/>
            <person name="Liu S."/>
            <person name="Parkin I.A."/>
            <person name="Tang H."/>
            <person name="Wang X."/>
            <person name="Chiquet J."/>
            <person name="Belcram H."/>
            <person name="Tong C."/>
            <person name="Samans B."/>
            <person name="Correa M."/>
            <person name="Da Silva C."/>
            <person name="Just J."/>
            <person name="Falentin C."/>
            <person name="Koh C.S."/>
            <person name="Le Clainche I."/>
            <person name="Bernard M."/>
            <person name="Bento P."/>
            <person name="Noel B."/>
            <person name="Labadie K."/>
            <person name="Alberti A."/>
            <person name="Charles M."/>
            <person name="Arnaud D."/>
            <person name="Guo H."/>
            <person name="Daviaud C."/>
            <person name="Alamery S."/>
            <person name="Jabbari K."/>
            <person name="Zhao M."/>
            <person name="Edger P.P."/>
            <person name="Chelaifa H."/>
            <person name="Tack D."/>
            <person name="Lassalle G."/>
            <person name="Mestiri I."/>
            <person name="Schnel N."/>
            <person name="Le Paslier M.C."/>
            <person name="Fan G."/>
            <person name="Renault V."/>
            <person name="Bayer P.E."/>
            <person name="Golicz A.A."/>
            <person name="Manoli S."/>
            <person name="Lee T.H."/>
            <person name="Thi V.H."/>
            <person name="Chalabi S."/>
            <person name="Hu Q."/>
            <person name="Fan C."/>
            <person name="Tollenaere R."/>
            <person name="Lu Y."/>
            <person name="Battail C."/>
            <person name="Shen J."/>
            <person name="Sidebottom C.H."/>
            <person name="Wang X."/>
            <person name="Canaguier A."/>
            <person name="Chauveau A."/>
            <person name="Berard A."/>
            <person name="Deniot G."/>
            <person name="Guan M."/>
            <person name="Liu Z."/>
            <person name="Sun F."/>
            <person name="Lim Y.P."/>
            <person name="Lyons E."/>
            <person name="Town C.D."/>
            <person name="Bancroft I."/>
            <person name="Wang X."/>
            <person name="Meng J."/>
            <person name="Ma J."/>
            <person name="Pires J.C."/>
            <person name="King G.J."/>
            <person name="Brunel D."/>
            <person name="Delourme R."/>
            <person name="Renard M."/>
            <person name="Aury J.M."/>
            <person name="Adams K.L."/>
            <person name="Batley J."/>
            <person name="Snowdon R.J."/>
            <person name="Tost J."/>
            <person name="Edwards D."/>
            <person name="Zhou Y."/>
            <person name="Hua W."/>
            <person name="Sharpe A.G."/>
            <person name="Paterson A.H."/>
            <person name="Guan C."/>
            <person name="Wincker P."/>
        </authorList>
    </citation>
    <scope>NUCLEOTIDE SEQUENCE [LARGE SCALE GENOMIC DNA]</scope>
    <source>
        <strain evidence="4">cv. Darmor-bzh</strain>
    </source>
</reference>
<keyword evidence="1" id="KW-0812">Transmembrane</keyword>
<gene>
    <name evidence="3" type="primary">BnaC02g24680D</name>
    <name evidence="2" type="ORF">DARMORV10_C02P35200.1</name>
    <name evidence="3" type="ORF">GSBRNA2T00084417001</name>
</gene>
<dbReference type="Proteomes" id="UP001295469">
    <property type="component" value="Chromosome C02"/>
</dbReference>
<feature type="transmembrane region" description="Helical" evidence="1">
    <location>
        <begin position="6"/>
        <end position="30"/>
    </location>
</feature>
<dbReference type="AlphaFoldDB" id="A0A078FJP5"/>
<dbReference type="EMBL" id="LK032045">
    <property type="protein sequence ID" value="CDY14645.1"/>
    <property type="molecule type" value="Genomic_DNA"/>
</dbReference>
<evidence type="ECO:0000313" key="3">
    <source>
        <dbReference type="EMBL" id="CDY14645.1"/>
    </source>
</evidence>
<organism evidence="3 4">
    <name type="scientific">Brassica napus</name>
    <name type="common">Rape</name>
    <dbReference type="NCBI Taxonomy" id="3708"/>
    <lineage>
        <taxon>Eukaryota</taxon>
        <taxon>Viridiplantae</taxon>
        <taxon>Streptophyta</taxon>
        <taxon>Embryophyta</taxon>
        <taxon>Tracheophyta</taxon>
        <taxon>Spermatophyta</taxon>
        <taxon>Magnoliopsida</taxon>
        <taxon>eudicotyledons</taxon>
        <taxon>Gunneridae</taxon>
        <taxon>Pentapetalae</taxon>
        <taxon>rosids</taxon>
        <taxon>malvids</taxon>
        <taxon>Brassicales</taxon>
        <taxon>Brassicaceae</taxon>
        <taxon>Brassiceae</taxon>
        <taxon>Brassica</taxon>
    </lineage>
</organism>
<proteinExistence type="predicted"/>
<protein>
    <submittedName>
        <fullName evidence="2">(rape) hypothetical protein</fullName>
    </submittedName>
    <submittedName>
        <fullName evidence="3">BnaC02g24680D protein</fullName>
    </submittedName>
</protein>
<keyword evidence="1" id="KW-1133">Transmembrane helix</keyword>
<sequence>MMGFVIFSVSCGSSGDGVVVMFLCLIFSLVRRAGCMQRFLLSLFIGSSNLLLGLAVVEFLHSGFLFIFQALPLKRDSSLEVRLWIMLCSSQAVVVDKSRAYNFQSSNSWIFLHPLSSECSWT</sequence>
<evidence type="ECO:0000313" key="2">
    <source>
        <dbReference type="EMBL" id="CAF1913756.1"/>
    </source>
</evidence>
<keyword evidence="1" id="KW-0472">Membrane</keyword>
<feature type="transmembrane region" description="Helical" evidence="1">
    <location>
        <begin position="50"/>
        <end position="71"/>
    </location>
</feature>
<dbReference type="PaxDb" id="3708-A0A078FJP5"/>
<evidence type="ECO:0000313" key="4">
    <source>
        <dbReference type="Proteomes" id="UP000028999"/>
    </source>
</evidence>